<protein>
    <submittedName>
        <fullName evidence="1">Putative addiction module component (TIGR02574 family)</fullName>
    </submittedName>
</protein>
<proteinExistence type="predicted"/>
<evidence type="ECO:0000313" key="1">
    <source>
        <dbReference type="EMBL" id="MBB5033849.1"/>
    </source>
</evidence>
<reference evidence="1 2" key="1">
    <citation type="submission" date="2020-08" db="EMBL/GenBank/DDBJ databases">
        <title>Genomic Encyclopedia of Type Strains, Phase IV (KMG-IV): sequencing the most valuable type-strain genomes for metagenomic binning, comparative biology and taxonomic classification.</title>
        <authorList>
            <person name="Goeker M."/>
        </authorList>
    </citation>
    <scope>NUCLEOTIDE SEQUENCE [LARGE SCALE GENOMIC DNA]</scope>
    <source>
        <strain evidence="1 2">DSM 12252</strain>
    </source>
</reference>
<dbReference type="InterPro" id="IPR013406">
    <property type="entry name" value="CHP02574_addiction_mod"/>
</dbReference>
<name>A0A7W7YD16_9BACT</name>
<dbReference type="NCBIfam" id="TIGR02574">
    <property type="entry name" value="stabl_TIGR02574"/>
    <property type="match status" value="1"/>
</dbReference>
<gene>
    <name evidence="1" type="ORF">HNQ65_003439</name>
</gene>
<dbReference type="Proteomes" id="UP000590740">
    <property type="component" value="Unassembled WGS sequence"/>
</dbReference>
<keyword evidence="2" id="KW-1185">Reference proteome</keyword>
<comment type="caution">
    <text evidence="1">The sequence shown here is derived from an EMBL/GenBank/DDBJ whole genome shotgun (WGS) entry which is preliminary data.</text>
</comment>
<dbReference type="EMBL" id="JACHIG010000007">
    <property type="protein sequence ID" value="MBB5033849.1"/>
    <property type="molecule type" value="Genomic_DNA"/>
</dbReference>
<accession>A0A7W7YD16</accession>
<sequence length="78" mass="8385">MILETLPAVSALTVDQKLRLVSELWHDVSREGTITADTAALLDERLQEHAANPAAVRSTEQVTAGILALKKHIAASRA</sequence>
<dbReference type="RefSeq" id="WP_184341061.1">
    <property type="nucleotide sequence ID" value="NZ_JACHIG010000007.1"/>
</dbReference>
<dbReference type="Pfam" id="PF09720">
    <property type="entry name" value="Unstab_antitox"/>
    <property type="match status" value="1"/>
</dbReference>
<dbReference type="AlphaFoldDB" id="A0A7W7YD16"/>
<organism evidence="1 2">
    <name type="scientific">Prosthecobacter vanneervenii</name>
    <dbReference type="NCBI Taxonomy" id="48466"/>
    <lineage>
        <taxon>Bacteria</taxon>
        <taxon>Pseudomonadati</taxon>
        <taxon>Verrucomicrobiota</taxon>
        <taxon>Verrucomicrobiia</taxon>
        <taxon>Verrucomicrobiales</taxon>
        <taxon>Verrucomicrobiaceae</taxon>
        <taxon>Prosthecobacter</taxon>
    </lineage>
</organism>
<evidence type="ECO:0000313" key="2">
    <source>
        <dbReference type="Proteomes" id="UP000590740"/>
    </source>
</evidence>